<dbReference type="NCBIfam" id="TIGR04023">
    <property type="entry name" value="PPOX_MSMEG_5819"/>
    <property type="match status" value="1"/>
</dbReference>
<proteinExistence type="predicted"/>
<dbReference type="InterPro" id="IPR052019">
    <property type="entry name" value="F420H2_bilvrd_red/Heme_oxyg"/>
</dbReference>
<dbReference type="GO" id="GO:0016491">
    <property type="term" value="F:oxidoreductase activity"/>
    <property type="evidence" value="ECO:0007669"/>
    <property type="project" value="UniProtKB-KW"/>
</dbReference>
<sequence length="144" mass="16264">MIFTDREADYLRSQRLGRLGTVGPDNAPQVRPLGFTLNDDGTIDIGGPRLSKSLKWRNIQQNPAVSFVVDDMTPDRPGEVKPGWGRGVEIRGHAELLTGRKPPPYGDPRFFSDEIIRIHPRRVVSWHLDPERLQFTRSVVQPSA</sequence>
<dbReference type="RefSeq" id="WP_378266023.1">
    <property type="nucleotide sequence ID" value="NZ_JBHUKR010000007.1"/>
</dbReference>
<protein>
    <submittedName>
        <fullName evidence="3">PPOX class F420-dependent oxidoreductase</fullName>
        <ecNumber evidence="3">1.-.-.-</ecNumber>
    </submittedName>
</protein>
<dbReference type="InterPro" id="IPR011576">
    <property type="entry name" value="Pyridox_Oxase_N"/>
</dbReference>
<dbReference type="Pfam" id="PF01243">
    <property type="entry name" value="PNPOx_N"/>
    <property type="match status" value="1"/>
</dbReference>
<evidence type="ECO:0000313" key="3">
    <source>
        <dbReference type="EMBL" id="MFD2418055.1"/>
    </source>
</evidence>
<dbReference type="PANTHER" id="PTHR35176:SF6">
    <property type="entry name" value="HEME OXYGENASE HI_0854-RELATED"/>
    <property type="match status" value="1"/>
</dbReference>
<name>A0ABW5FTV7_9PSEU</name>
<evidence type="ECO:0000256" key="1">
    <source>
        <dbReference type="ARBA" id="ARBA00023002"/>
    </source>
</evidence>
<dbReference type="InterPro" id="IPR024031">
    <property type="entry name" value="MSMEG_5819/OxyR"/>
</dbReference>
<evidence type="ECO:0000259" key="2">
    <source>
        <dbReference type="Pfam" id="PF01243"/>
    </source>
</evidence>
<dbReference type="EC" id="1.-.-.-" evidence="3"/>
<dbReference type="EMBL" id="JBHUKR010000007">
    <property type="protein sequence ID" value="MFD2418055.1"/>
    <property type="molecule type" value="Genomic_DNA"/>
</dbReference>
<feature type="domain" description="Pyridoxamine 5'-phosphate oxidase N-terminal" evidence="2">
    <location>
        <begin position="4"/>
        <end position="106"/>
    </location>
</feature>
<keyword evidence="1 3" id="KW-0560">Oxidoreductase</keyword>
<dbReference type="PANTHER" id="PTHR35176">
    <property type="entry name" value="HEME OXYGENASE HI_0854-RELATED"/>
    <property type="match status" value="1"/>
</dbReference>
<accession>A0ABW5FTV7</accession>
<dbReference type="Proteomes" id="UP001597417">
    <property type="component" value="Unassembled WGS sequence"/>
</dbReference>
<dbReference type="SUPFAM" id="SSF50475">
    <property type="entry name" value="FMN-binding split barrel"/>
    <property type="match status" value="1"/>
</dbReference>
<keyword evidence="4" id="KW-1185">Reference proteome</keyword>
<organism evidence="3 4">
    <name type="scientific">Amycolatopsis pigmentata</name>
    <dbReference type="NCBI Taxonomy" id="450801"/>
    <lineage>
        <taxon>Bacteria</taxon>
        <taxon>Bacillati</taxon>
        <taxon>Actinomycetota</taxon>
        <taxon>Actinomycetes</taxon>
        <taxon>Pseudonocardiales</taxon>
        <taxon>Pseudonocardiaceae</taxon>
        <taxon>Amycolatopsis</taxon>
    </lineage>
</organism>
<dbReference type="Gene3D" id="2.30.110.10">
    <property type="entry name" value="Electron Transport, Fmn-binding Protein, Chain A"/>
    <property type="match status" value="1"/>
</dbReference>
<dbReference type="InterPro" id="IPR012349">
    <property type="entry name" value="Split_barrel_FMN-bd"/>
</dbReference>
<gene>
    <name evidence="3" type="ORF">ACFSXZ_17160</name>
</gene>
<reference evidence="4" key="1">
    <citation type="journal article" date="2019" name="Int. J. Syst. Evol. Microbiol.">
        <title>The Global Catalogue of Microorganisms (GCM) 10K type strain sequencing project: providing services to taxonomists for standard genome sequencing and annotation.</title>
        <authorList>
            <consortium name="The Broad Institute Genomics Platform"/>
            <consortium name="The Broad Institute Genome Sequencing Center for Infectious Disease"/>
            <person name="Wu L."/>
            <person name="Ma J."/>
        </authorList>
    </citation>
    <scope>NUCLEOTIDE SEQUENCE [LARGE SCALE GENOMIC DNA]</scope>
    <source>
        <strain evidence="4">CGMCC 4.7645</strain>
    </source>
</reference>
<comment type="caution">
    <text evidence="3">The sequence shown here is derived from an EMBL/GenBank/DDBJ whole genome shotgun (WGS) entry which is preliminary data.</text>
</comment>
<evidence type="ECO:0000313" key="4">
    <source>
        <dbReference type="Proteomes" id="UP001597417"/>
    </source>
</evidence>